<feature type="region of interest" description="Disordered" evidence="7">
    <location>
        <begin position="63"/>
        <end position="98"/>
    </location>
</feature>
<dbReference type="CDD" id="cd00067">
    <property type="entry name" value="GAL4"/>
    <property type="match status" value="1"/>
</dbReference>
<evidence type="ECO:0000256" key="4">
    <source>
        <dbReference type="ARBA" id="ARBA00023125"/>
    </source>
</evidence>
<name>A0A8H7T5J4_9HELO</name>
<sequence length="585" mass="66504">MSTTQQIQSETNKPQPKSRAGKPKVRTGCQTCKERRVKCDETKPACLRCLKFWGRCDGYATPRYRPRRPKSAPRPIADPASRPLLPLLKKDSPTTPHRLESKQLQPLHRSIATQTFNSQDQYQSFVHFLENTSNMLPGLFRTDLWKNLLPQASYDTPFIRSALIAIGALSGCGRKFQEDKFATSGMIITPRYRFALTQYGIAVSQMRENLVAGEKGLNDALIACLLVVCFECIQGNYFSALTHVVSGHKIFKDWLDSNNKRLITNASPTFQRNSFSDTIVEDELVTAFNRMDLQIMNYIDPRPASIHMEMKNEGEEIVQHMPDRFTSISESRSYLELIQRRTSHFIASTAGMYPAPENGSSTRTTRIATGTETGTVTIHSESETLLPSTAPPELRIEYSGYVNELSRWFKAFAPLFESLIEGTRDWSAAAVLYIEAQTHQVMLLSSFSYPLDAFFPTYRAVVDLAEKISDDHLFAQDDLYTFDMGIVNPLRLVAKWCREPTIRRKCIMLLRKTRCKEGLWDALCMAAVSEWQMQIEEECMDENGVIPEGARVRTVDLKVDNWKRSLVIKCARLGTGEIRSTVIEW</sequence>
<dbReference type="PANTHER" id="PTHR36206">
    <property type="entry name" value="ASPERCRYPTIN BIOSYNTHESIS CLUSTER-SPECIFIC TRANSCRIPTION REGULATOR ATNN-RELATED"/>
    <property type="match status" value="1"/>
</dbReference>
<dbReference type="Pfam" id="PF00172">
    <property type="entry name" value="Zn_clus"/>
    <property type="match status" value="1"/>
</dbReference>
<dbReference type="InterPro" id="IPR036864">
    <property type="entry name" value="Zn2-C6_fun-type_DNA-bd_sf"/>
</dbReference>
<evidence type="ECO:0000256" key="1">
    <source>
        <dbReference type="ARBA" id="ARBA00022723"/>
    </source>
</evidence>
<evidence type="ECO:0000256" key="5">
    <source>
        <dbReference type="ARBA" id="ARBA00023163"/>
    </source>
</evidence>
<organism evidence="9 10">
    <name type="scientific">Cadophora malorum</name>
    <dbReference type="NCBI Taxonomy" id="108018"/>
    <lineage>
        <taxon>Eukaryota</taxon>
        <taxon>Fungi</taxon>
        <taxon>Dikarya</taxon>
        <taxon>Ascomycota</taxon>
        <taxon>Pezizomycotina</taxon>
        <taxon>Leotiomycetes</taxon>
        <taxon>Helotiales</taxon>
        <taxon>Ploettnerulaceae</taxon>
        <taxon>Cadophora</taxon>
    </lineage>
</organism>
<comment type="caution">
    <text evidence="9">The sequence shown here is derived from an EMBL/GenBank/DDBJ whole genome shotgun (WGS) entry which is preliminary data.</text>
</comment>
<reference evidence="9" key="1">
    <citation type="submission" date="2021-02" db="EMBL/GenBank/DDBJ databases">
        <title>Genome sequence Cadophora malorum strain M34.</title>
        <authorList>
            <person name="Stefanovic E."/>
            <person name="Vu D."/>
            <person name="Scully C."/>
            <person name="Dijksterhuis J."/>
            <person name="Roader J."/>
            <person name="Houbraken J."/>
        </authorList>
    </citation>
    <scope>NUCLEOTIDE SEQUENCE</scope>
    <source>
        <strain evidence="9">M34</strain>
    </source>
</reference>
<keyword evidence="5" id="KW-0804">Transcription</keyword>
<feature type="compositionally biased region" description="Polar residues" evidence="7">
    <location>
        <begin position="1"/>
        <end position="15"/>
    </location>
</feature>
<gene>
    <name evidence="9" type="ORF">IFR04_013989</name>
</gene>
<dbReference type="GO" id="GO:0003677">
    <property type="term" value="F:DNA binding"/>
    <property type="evidence" value="ECO:0007669"/>
    <property type="project" value="UniProtKB-KW"/>
</dbReference>
<feature type="region of interest" description="Disordered" evidence="7">
    <location>
        <begin position="1"/>
        <end position="27"/>
    </location>
</feature>
<keyword evidence="2" id="KW-0862">Zinc</keyword>
<dbReference type="PROSITE" id="PS50048">
    <property type="entry name" value="ZN2_CY6_FUNGAL_2"/>
    <property type="match status" value="1"/>
</dbReference>
<evidence type="ECO:0000256" key="3">
    <source>
        <dbReference type="ARBA" id="ARBA00023015"/>
    </source>
</evidence>
<dbReference type="InterPro" id="IPR052360">
    <property type="entry name" value="Transcr_Regulatory_Proteins"/>
</dbReference>
<dbReference type="SMART" id="SM00066">
    <property type="entry name" value="GAL4"/>
    <property type="match status" value="1"/>
</dbReference>
<feature type="compositionally biased region" description="Basic and acidic residues" evidence="7">
    <location>
        <begin position="88"/>
        <end position="98"/>
    </location>
</feature>
<dbReference type="Proteomes" id="UP000664132">
    <property type="component" value="Unassembled WGS sequence"/>
</dbReference>
<evidence type="ECO:0000313" key="9">
    <source>
        <dbReference type="EMBL" id="KAG4412880.1"/>
    </source>
</evidence>
<dbReference type="OrthoDB" id="3172332at2759"/>
<dbReference type="GO" id="GO:0000981">
    <property type="term" value="F:DNA-binding transcription factor activity, RNA polymerase II-specific"/>
    <property type="evidence" value="ECO:0007669"/>
    <property type="project" value="InterPro"/>
</dbReference>
<feature type="domain" description="Zn(2)-C6 fungal-type" evidence="8">
    <location>
        <begin position="28"/>
        <end position="56"/>
    </location>
</feature>
<dbReference type="Gene3D" id="4.10.240.10">
    <property type="entry name" value="Zn(2)-C6 fungal-type DNA-binding domain"/>
    <property type="match status" value="1"/>
</dbReference>
<dbReference type="EMBL" id="JAFJYH010000347">
    <property type="protein sequence ID" value="KAG4412880.1"/>
    <property type="molecule type" value="Genomic_DNA"/>
</dbReference>
<evidence type="ECO:0000313" key="10">
    <source>
        <dbReference type="Proteomes" id="UP000664132"/>
    </source>
</evidence>
<dbReference type="PANTHER" id="PTHR36206:SF4">
    <property type="entry name" value="HYPOTHETICAL CONSERVED PROTEIN (EUROFUNG)-RELATED"/>
    <property type="match status" value="1"/>
</dbReference>
<evidence type="ECO:0000256" key="6">
    <source>
        <dbReference type="ARBA" id="ARBA00023242"/>
    </source>
</evidence>
<protein>
    <recommendedName>
        <fullName evidence="8">Zn(2)-C6 fungal-type domain-containing protein</fullName>
    </recommendedName>
</protein>
<keyword evidence="10" id="KW-1185">Reference proteome</keyword>
<proteinExistence type="predicted"/>
<keyword evidence="4" id="KW-0238">DNA-binding</keyword>
<evidence type="ECO:0000256" key="2">
    <source>
        <dbReference type="ARBA" id="ARBA00022833"/>
    </source>
</evidence>
<dbReference type="AlphaFoldDB" id="A0A8H7T5J4"/>
<dbReference type="SUPFAM" id="SSF57701">
    <property type="entry name" value="Zn2/Cys6 DNA-binding domain"/>
    <property type="match status" value="1"/>
</dbReference>
<evidence type="ECO:0000256" key="7">
    <source>
        <dbReference type="SAM" id="MobiDB-lite"/>
    </source>
</evidence>
<keyword evidence="6" id="KW-0539">Nucleus</keyword>
<keyword evidence="3" id="KW-0805">Transcription regulation</keyword>
<dbReference type="InterPro" id="IPR001138">
    <property type="entry name" value="Zn2Cys6_DnaBD"/>
</dbReference>
<dbReference type="GO" id="GO:0008270">
    <property type="term" value="F:zinc ion binding"/>
    <property type="evidence" value="ECO:0007669"/>
    <property type="project" value="InterPro"/>
</dbReference>
<evidence type="ECO:0000259" key="8">
    <source>
        <dbReference type="PROSITE" id="PS50048"/>
    </source>
</evidence>
<accession>A0A8H7T5J4</accession>
<keyword evidence="1" id="KW-0479">Metal-binding</keyword>